<keyword evidence="1" id="KW-0547">Nucleotide-binding</keyword>
<evidence type="ECO:0000256" key="2">
    <source>
        <dbReference type="ARBA" id="ARBA00022840"/>
    </source>
</evidence>
<evidence type="ECO:0000313" key="5">
    <source>
        <dbReference type="Proteomes" id="UP000253845"/>
    </source>
</evidence>
<dbReference type="VEuPathDB" id="FungiDB:M747DRAFT_347687"/>
<dbReference type="Gene3D" id="3.40.50.10810">
    <property type="entry name" value="Tandem AAA-ATPase domain"/>
    <property type="match status" value="1"/>
</dbReference>
<dbReference type="GO" id="GO:0005524">
    <property type="term" value="F:ATP binding"/>
    <property type="evidence" value="ECO:0007669"/>
    <property type="project" value="InterPro"/>
</dbReference>
<dbReference type="InterPro" id="IPR027417">
    <property type="entry name" value="P-loop_NTPase"/>
</dbReference>
<dbReference type="Pfam" id="PF00176">
    <property type="entry name" value="SNF2-rel_dom"/>
    <property type="match status" value="1"/>
</dbReference>
<gene>
    <name evidence="4" type="ORF">M747DRAFT_347687</name>
</gene>
<dbReference type="InterPro" id="IPR000330">
    <property type="entry name" value="SNF2_N"/>
</dbReference>
<sequence length="210" mass="24214">MARYDFYMMSAMFLGSWHTGSWPRQCEHLGAAGKIKRKRAGPCNIRDINQPKIKGMRVSTILRFWQPVAIYAIKEFSKNPMLCCCVLADVMGRGKTWTLTGYLVDHATYEPDKPTLIICPPHLVWQWASEIKKFTSKLKILVYFGDAREEPPVPVQALKTLSSRISDRLHLTQERDWGLLMTHREWTDHGGLHVMRHSIQQAHLTVARTI</sequence>
<proteinExistence type="predicted"/>
<dbReference type="InterPro" id="IPR038718">
    <property type="entry name" value="SNF2-like_sf"/>
</dbReference>
<evidence type="ECO:0000313" key="4">
    <source>
        <dbReference type="EMBL" id="RDH25613.1"/>
    </source>
</evidence>
<protein>
    <recommendedName>
        <fullName evidence="3">SNF2 N-terminal domain-containing protein</fullName>
    </recommendedName>
</protein>
<name>A0A370CGP8_ASPNG</name>
<feature type="domain" description="SNF2 N-terminal" evidence="3">
    <location>
        <begin position="82"/>
        <end position="159"/>
    </location>
</feature>
<organism evidence="4 5">
    <name type="scientific">Aspergillus niger ATCC 13496</name>
    <dbReference type="NCBI Taxonomy" id="1353008"/>
    <lineage>
        <taxon>Eukaryota</taxon>
        <taxon>Fungi</taxon>
        <taxon>Dikarya</taxon>
        <taxon>Ascomycota</taxon>
        <taxon>Pezizomycotina</taxon>
        <taxon>Eurotiomycetes</taxon>
        <taxon>Eurotiomycetidae</taxon>
        <taxon>Eurotiales</taxon>
        <taxon>Aspergillaceae</taxon>
        <taxon>Aspergillus</taxon>
        <taxon>Aspergillus subgen. Circumdati</taxon>
    </lineage>
</organism>
<keyword evidence="2" id="KW-0067">ATP-binding</keyword>
<dbReference type="EMBL" id="KZ851899">
    <property type="protein sequence ID" value="RDH25613.1"/>
    <property type="molecule type" value="Genomic_DNA"/>
</dbReference>
<dbReference type="SUPFAM" id="SSF52540">
    <property type="entry name" value="P-loop containing nucleoside triphosphate hydrolases"/>
    <property type="match status" value="1"/>
</dbReference>
<reference evidence="4 5" key="1">
    <citation type="submission" date="2018-07" db="EMBL/GenBank/DDBJ databases">
        <title>Section-level genome sequencing of Aspergillus section Nigri to investigate inter- and intra-species variation.</title>
        <authorList>
            <consortium name="DOE Joint Genome Institute"/>
            <person name="Vesth T.C."/>
            <person name="Nybo J.L."/>
            <person name="Theobald S."/>
            <person name="Frisvad J.C."/>
            <person name="Larsen T.O."/>
            <person name="Nielsen K.F."/>
            <person name="Hoof J.B."/>
            <person name="Brandl J."/>
            <person name="Salamov A."/>
            <person name="Riley R."/>
            <person name="Gladden J.M."/>
            <person name="Phatale P."/>
            <person name="Nielsen M.T."/>
            <person name="Lyhne E.K."/>
            <person name="Kogle M.E."/>
            <person name="Strasser K."/>
            <person name="McDonnell E."/>
            <person name="Barry K."/>
            <person name="Clum A."/>
            <person name="Chen C."/>
            <person name="Nolan M."/>
            <person name="Sandor L."/>
            <person name="Kuo A."/>
            <person name="Lipzen A."/>
            <person name="Hainaut M."/>
            <person name="Drula E."/>
            <person name="Tsang A."/>
            <person name="Magnuson J.K."/>
            <person name="Henrissat B."/>
            <person name="Wiebenga A."/>
            <person name="Simmons B.A."/>
            <person name="Makela M.R."/>
            <person name="De vries R.P."/>
            <person name="Grigoriev I.V."/>
            <person name="Mortensen U.H."/>
            <person name="Baker S.E."/>
            <person name="Andersen M.R."/>
        </authorList>
    </citation>
    <scope>NUCLEOTIDE SEQUENCE [LARGE SCALE GENOMIC DNA]</scope>
    <source>
        <strain evidence="4 5">ATCC 13496</strain>
    </source>
</reference>
<dbReference type="AlphaFoldDB" id="A0A370CGP8"/>
<evidence type="ECO:0000259" key="3">
    <source>
        <dbReference type="Pfam" id="PF00176"/>
    </source>
</evidence>
<evidence type="ECO:0000256" key="1">
    <source>
        <dbReference type="ARBA" id="ARBA00022741"/>
    </source>
</evidence>
<dbReference type="Proteomes" id="UP000253845">
    <property type="component" value="Unassembled WGS sequence"/>
</dbReference>
<accession>A0A370CGP8</accession>